<proteinExistence type="predicted"/>
<reference evidence="2" key="1">
    <citation type="submission" date="2025-08" db="UniProtKB">
        <authorList>
            <consortium name="Ensembl"/>
        </authorList>
    </citation>
    <scope>IDENTIFICATION</scope>
</reference>
<evidence type="ECO:0000313" key="2">
    <source>
        <dbReference type="Ensembl" id="ENSBJAP00000000122.1"/>
    </source>
</evidence>
<feature type="region of interest" description="Disordered" evidence="1">
    <location>
        <begin position="48"/>
        <end position="102"/>
    </location>
</feature>
<sequence>MSQKFFRRPPKHRDRLAVGHAWEEFCEIFRAKEKTTGKLYTCKKFLKRDGRKGEAPQHPAAGGRLHHPQGPHAGGVGGGHGVPHCPPSSADFPPRCPQPRSW</sequence>
<organism evidence="2 3">
    <name type="scientific">Buteo japonicus</name>
    <dbReference type="NCBI Taxonomy" id="224669"/>
    <lineage>
        <taxon>Eukaryota</taxon>
        <taxon>Metazoa</taxon>
        <taxon>Chordata</taxon>
        <taxon>Craniata</taxon>
        <taxon>Vertebrata</taxon>
        <taxon>Euteleostomi</taxon>
        <taxon>Archelosauria</taxon>
        <taxon>Archosauria</taxon>
        <taxon>Dinosauria</taxon>
        <taxon>Saurischia</taxon>
        <taxon>Theropoda</taxon>
        <taxon>Coelurosauria</taxon>
        <taxon>Aves</taxon>
        <taxon>Neognathae</taxon>
        <taxon>Neoaves</taxon>
        <taxon>Telluraves</taxon>
        <taxon>Accipitrimorphae</taxon>
        <taxon>Accipitriformes</taxon>
        <taxon>Accipitridae</taxon>
        <taxon>Accipitrinae</taxon>
        <taxon>Buteo</taxon>
    </lineage>
</organism>
<dbReference type="AlphaFoldDB" id="A0A8C0AMN5"/>
<accession>A0A8C0AMN5</accession>
<reference evidence="2" key="2">
    <citation type="submission" date="2025-09" db="UniProtKB">
        <authorList>
            <consortium name="Ensembl"/>
        </authorList>
    </citation>
    <scope>IDENTIFICATION</scope>
</reference>
<protein>
    <submittedName>
        <fullName evidence="2">Uncharacterized protein</fullName>
    </submittedName>
</protein>
<dbReference type="Ensembl" id="ENSBJAT00000000128.1">
    <property type="protein sequence ID" value="ENSBJAP00000000122.1"/>
    <property type="gene ID" value="ENSBJAG00000000127.1"/>
</dbReference>
<name>A0A8C0AMN5_9AVES</name>
<evidence type="ECO:0000256" key="1">
    <source>
        <dbReference type="SAM" id="MobiDB-lite"/>
    </source>
</evidence>
<feature type="compositionally biased region" description="Gly residues" evidence="1">
    <location>
        <begin position="72"/>
        <end position="81"/>
    </location>
</feature>
<dbReference type="Proteomes" id="UP000694555">
    <property type="component" value="Unplaced"/>
</dbReference>
<evidence type="ECO:0000313" key="3">
    <source>
        <dbReference type="Proteomes" id="UP000694555"/>
    </source>
</evidence>
<keyword evidence="3" id="KW-1185">Reference proteome</keyword>